<evidence type="ECO:0000256" key="1">
    <source>
        <dbReference type="SAM" id="Phobius"/>
    </source>
</evidence>
<dbReference type="GeneID" id="95975278"/>
<dbReference type="Gene3D" id="3.40.50.150">
    <property type="entry name" value="Vaccinia Virus protein VP39"/>
    <property type="match status" value="1"/>
</dbReference>
<gene>
    <name evidence="2" type="ORF">AAFC00_001575</name>
</gene>
<dbReference type="InterPro" id="IPR050508">
    <property type="entry name" value="Methyltransf_Superfamily"/>
</dbReference>
<dbReference type="EMBL" id="JBFMKM010000003">
    <property type="protein sequence ID" value="KAL1311413.1"/>
    <property type="molecule type" value="Genomic_DNA"/>
</dbReference>
<dbReference type="SUPFAM" id="SSF53335">
    <property type="entry name" value="S-adenosyl-L-methionine-dependent methyltransferases"/>
    <property type="match status" value="1"/>
</dbReference>
<evidence type="ECO:0000313" key="2">
    <source>
        <dbReference type="EMBL" id="KAL1311413.1"/>
    </source>
</evidence>
<dbReference type="CDD" id="cd02440">
    <property type="entry name" value="AdoMet_MTases"/>
    <property type="match status" value="1"/>
</dbReference>
<organism evidence="2 3">
    <name type="scientific">Neodothiora populina</name>
    <dbReference type="NCBI Taxonomy" id="2781224"/>
    <lineage>
        <taxon>Eukaryota</taxon>
        <taxon>Fungi</taxon>
        <taxon>Dikarya</taxon>
        <taxon>Ascomycota</taxon>
        <taxon>Pezizomycotina</taxon>
        <taxon>Dothideomycetes</taxon>
        <taxon>Dothideomycetidae</taxon>
        <taxon>Dothideales</taxon>
        <taxon>Dothioraceae</taxon>
        <taxon>Neodothiora</taxon>
    </lineage>
</organism>
<reference evidence="2 3" key="1">
    <citation type="submission" date="2024-07" db="EMBL/GenBank/DDBJ databases">
        <title>Draft sequence of the Neodothiora populina.</title>
        <authorList>
            <person name="Drown D.D."/>
            <person name="Schuette U.S."/>
            <person name="Buechlein A.B."/>
            <person name="Rusch D.R."/>
            <person name="Winton L.W."/>
            <person name="Adams G.A."/>
        </authorList>
    </citation>
    <scope>NUCLEOTIDE SEQUENCE [LARGE SCALE GENOMIC DNA]</scope>
    <source>
        <strain evidence="2 3">CPC 39397</strain>
    </source>
</reference>
<dbReference type="PANTHER" id="PTHR42912:SF83">
    <property type="entry name" value="METHYLTRANSFERASE TYPE 11 DOMAIN-CONTAINING PROTEIN"/>
    <property type="match status" value="1"/>
</dbReference>
<name>A0ABR3PQE8_9PEZI</name>
<protein>
    <recommendedName>
        <fullName evidence="4">S-adenosyl-L-methionine-dependent methyltransferase</fullName>
    </recommendedName>
</protein>
<accession>A0ABR3PQE8</accession>
<dbReference type="PANTHER" id="PTHR42912">
    <property type="entry name" value="METHYLTRANSFERASE"/>
    <property type="match status" value="1"/>
</dbReference>
<proteinExistence type="predicted"/>
<dbReference type="Pfam" id="PF13489">
    <property type="entry name" value="Methyltransf_23"/>
    <property type="match status" value="1"/>
</dbReference>
<keyword evidence="3" id="KW-1185">Reference proteome</keyword>
<dbReference type="InterPro" id="IPR029063">
    <property type="entry name" value="SAM-dependent_MTases_sf"/>
</dbReference>
<keyword evidence="1" id="KW-1133">Transmembrane helix</keyword>
<evidence type="ECO:0000313" key="3">
    <source>
        <dbReference type="Proteomes" id="UP001562354"/>
    </source>
</evidence>
<sequence>MARTPRSTAKRPGPYYQKVPEPLVYKPRAPAPSAPPTSLPKLTSAATTARWRTPFFAVAGTFAFGIALYGTALFVSTRKSCSHANHSPAVQKDVSSVYDDTASSFDADIGFSEFLAGIMRVRKRLAQQCKGDVLEVSAGTGRNLGYYKFGKEKGVRSLTLVDLSKQMVDQAKLKWEVLNKDKKRAVDIPVRFVQGDAISTMPPPPEKTKGYDTIIQTMGLCSTPSPVDLLKNLTRHLNPDNEEARILLLEHGRSYYQWLNRILDSEASQHADQHGCWWNRDIGEIVEKSGLEIVRETRKHFGTTWIFELRPKQAGSIEETKH</sequence>
<comment type="caution">
    <text evidence="2">The sequence shown here is derived from an EMBL/GenBank/DDBJ whole genome shotgun (WGS) entry which is preliminary data.</text>
</comment>
<dbReference type="RefSeq" id="XP_069204262.1">
    <property type="nucleotide sequence ID" value="XM_069340786.1"/>
</dbReference>
<keyword evidence="1" id="KW-0472">Membrane</keyword>
<keyword evidence="1" id="KW-0812">Transmembrane</keyword>
<evidence type="ECO:0008006" key="4">
    <source>
        <dbReference type="Google" id="ProtNLM"/>
    </source>
</evidence>
<feature type="transmembrane region" description="Helical" evidence="1">
    <location>
        <begin position="55"/>
        <end position="75"/>
    </location>
</feature>
<dbReference type="Proteomes" id="UP001562354">
    <property type="component" value="Unassembled WGS sequence"/>
</dbReference>